<dbReference type="EMBL" id="KL647512">
    <property type="protein sequence ID" value="KEY74532.1"/>
    <property type="molecule type" value="Genomic_DNA"/>
</dbReference>
<evidence type="ECO:0000256" key="6">
    <source>
        <dbReference type="SAM" id="Phobius"/>
    </source>
</evidence>
<dbReference type="InterPro" id="IPR002401">
    <property type="entry name" value="Cyt_P450_E_grp-I"/>
</dbReference>
<dbReference type="Pfam" id="PF00067">
    <property type="entry name" value="p450"/>
    <property type="match status" value="1"/>
</dbReference>
<evidence type="ECO:0000313" key="8">
    <source>
        <dbReference type="Proteomes" id="UP000028045"/>
    </source>
</evidence>
<evidence type="ECO:0000256" key="2">
    <source>
        <dbReference type="ARBA" id="ARBA00022617"/>
    </source>
</evidence>
<evidence type="ECO:0000256" key="5">
    <source>
        <dbReference type="PIRSR" id="PIRSR602401-1"/>
    </source>
</evidence>
<dbReference type="PRINTS" id="PR00385">
    <property type="entry name" value="P450"/>
</dbReference>
<keyword evidence="4 5" id="KW-0408">Iron</keyword>
<keyword evidence="6" id="KW-0812">Transmembrane</keyword>
<feature type="binding site" description="axial binding residue" evidence="5">
    <location>
        <position position="469"/>
    </location>
    <ligand>
        <name>heme</name>
        <dbReference type="ChEBI" id="CHEBI:30413"/>
    </ligand>
    <ligandPart>
        <name>Fe</name>
        <dbReference type="ChEBI" id="CHEBI:18248"/>
    </ligandPart>
</feature>
<evidence type="ECO:0000256" key="1">
    <source>
        <dbReference type="ARBA" id="ARBA00004685"/>
    </source>
</evidence>
<name>A0A084BAF3_STACB</name>
<keyword evidence="6" id="KW-1133">Transmembrane helix</keyword>
<evidence type="ECO:0000256" key="4">
    <source>
        <dbReference type="ARBA" id="ARBA00023004"/>
    </source>
</evidence>
<comment type="cofactor">
    <cofactor evidence="5">
        <name>heme</name>
        <dbReference type="ChEBI" id="CHEBI:30413"/>
    </cofactor>
</comment>
<organism evidence="7 8">
    <name type="scientific">Stachybotrys chartarum (strain CBS 109288 / IBT 7711)</name>
    <name type="common">Toxic black mold</name>
    <name type="synonym">Stilbospora chartarum</name>
    <dbReference type="NCBI Taxonomy" id="1280523"/>
    <lineage>
        <taxon>Eukaryota</taxon>
        <taxon>Fungi</taxon>
        <taxon>Dikarya</taxon>
        <taxon>Ascomycota</taxon>
        <taxon>Pezizomycotina</taxon>
        <taxon>Sordariomycetes</taxon>
        <taxon>Hypocreomycetidae</taxon>
        <taxon>Hypocreales</taxon>
        <taxon>Stachybotryaceae</taxon>
        <taxon>Stachybotrys</taxon>
    </lineage>
</organism>
<evidence type="ECO:0000256" key="3">
    <source>
        <dbReference type="ARBA" id="ARBA00022723"/>
    </source>
</evidence>
<dbReference type="HOGENOM" id="CLU_001570_14_11_1"/>
<dbReference type="InterPro" id="IPR050121">
    <property type="entry name" value="Cytochrome_P450_monoxygenase"/>
</dbReference>
<dbReference type="OrthoDB" id="1470350at2759"/>
<accession>A0A084BAF3</accession>
<sequence>MALFTQYLSGLPLWLLAISTIPVLLVAVVVYNLFFHPLAHVPGPLLGRATGITNWYHAISGKRHIWLWQQFEMHGSTIRPEPNTVLFRDPAAYAAIYSMKANVRRSKFYTAFRRNDQDNNVLLTVDVAEHAVRRKLLNLAFSEKSNSAAMQFVVRHVDRWHEIMLDQHDSTTDWSAPVNLATPLRSLQFDIMGDFSFGKSFNSMEPGDSPLKANPNNMSAYMRYYYPICRSPLLDILVWLKPRGLDALLNRLAPAEAKTHNDFVHNTVSERLVLQKEQASKPESEQRHDIIHFLCEAKNPDTGLPAFGEQDIRSETNLLIIAGTDTTSVSMQGIFFYLSGDPFRSQKLAHEVRSTFASVEEIVHGPKLLSCVYLKACIDEGMRLTPPGPCETPREVLPGGLMVNGQFYPEGTVVGTVPWCNSRDNDVFGDAGVFRPERWIVNEEAGVTKELVQKQKAGFNPFLSGPGNCAGKNLALSELMIVVARTMYRFEIRRAPGSTIGLGNHSLGWGARDKTQLQLVDVFTSLAEGPVVQYRTRGPK</sequence>
<dbReference type="CDD" id="cd11061">
    <property type="entry name" value="CYP67-like"/>
    <property type="match status" value="1"/>
</dbReference>
<dbReference type="GO" id="GO:0020037">
    <property type="term" value="F:heme binding"/>
    <property type="evidence" value="ECO:0007669"/>
    <property type="project" value="InterPro"/>
</dbReference>
<evidence type="ECO:0000313" key="7">
    <source>
        <dbReference type="EMBL" id="KEY74532.1"/>
    </source>
</evidence>
<comment type="pathway">
    <text evidence="1">Mycotoxin biosynthesis.</text>
</comment>
<proteinExistence type="predicted"/>
<dbReference type="PANTHER" id="PTHR24305">
    <property type="entry name" value="CYTOCHROME P450"/>
    <property type="match status" value="1"/>
</dbReference>
<gene>
    <name evidence="7" type="ORF">S7711_08516</name>
</gene>
<dbReference type="PANTHER" id="PTHR24305:SF226">
    <property type="entry name" value="CYTOCHROME P450 MONOOXYGENASE"/>
    <property type="match status" value="1"/>
</dbReference>
<reference evidence="7 8" key="1">
    <citation type="journal article" date="2014" name="BMC Genomics">
        <title>Comparative genome sequencing reveals chemotype-specific gene clusters in the toxigenic black mold Stachybotrys.</title>
        <authorList>
            <person name="Semeiks J."/>
            <person name="Borek D."/>
            <person name="Otwinowski Z."/>
            <person name="Grishin N.V."/>
        </authorList>
    </citation>
    <scope>NUCLEOTIDE SEQUENCE [LARGE SCALE GENOMIC DNA]</scope>
    <source>
        <strain evidence="8">CBS 109288 / IBT 7711</strain>
    </source>
</reference>
<keyword evidence="2 5" id="KW-0349">Heme</keyword>
<dbReference type="InterPro" id="IPR001128">
    <property type="entry name" value="Cyt_P450"/>
</dbReference>
<feature type="transmembrane region" description="Helical" evidence="6">
    <location>
        <begin position="12"/>
        <end position="34"/>
    </location>
</feature>
<dbReference type="GO" id="GO:0005506">
    <property type="term" value="F:iron ion binding"/>
    <property type="evidence" value="ECO:0007669"/>
    <property type="project" value="InterPro"/>
</dbReference>
<dbReference type="GO" id="GO:0016705">
    <property type="term" value="F:oxidoreductase activity, acting on paired donors, with incorporation or reduction of molecular oxygen"/>
    <property type="evidence" value="ECO:0007669"/>
    <property type="project" value="InterPro"/>
</dbReference>
<evidence type="ECO:0008006" key="9">
    <source>
        <dbReference type="Google" id="ProtNLM"/>
    </source>
</evidence>
<dbReference type="AlphaFoldDB" id="A0A084BAF3"/>
<dbReference type="PRINTS" id="PR00463">
    <property type="entry name" value="EP450I"/>
</dbReference>
<dbReference type="Gene3D" id="1.10.630.10">
    <property type="entry name" value="Cytochrome P450"/>
    <property type="match status" value="1"/>
</dbReference>
<dbReference type="SUPFAM" id="SSF48264">
    <property type="entry name" value="Cytochrome P450"/>
    <property type="match status" value="1"/>
</dbReference>
<keyword evidence="6" id="KW-0472">Membrane</keyword>
<dbReference type="GO" id="GO:0004497">
    <property type="term" value="F:monooxygenase activity"/>
    <property type="evidence" value="ECO:0007669"/>
    <property type="project" value="InterPro"/>
</dbReference>
<protein>
    <recommendedName>
        <fullName evidence="9">Benzoate 4-monooxygenase cytochrome P450</fullName>
    </recommendedName>
</protein>
<keyword evidence="8" id="KW-1185">Reference proteome</keyword>
<dbReference type="Proteomes" id="UP000028045">
    <property type="component" value="Unassembled WGS sequence"/>
</dbReference>
<keyword evidence="3 5" id="KW-0479">Metal-binding</keyword>
<dbReference type="InterPro" id="IPR036396">
    <property type="entry name" value="Cyt_P450_sf"/>
</dbReference>